<keyword evidence="2" id="KW-1185">Reference proteome</keyword>
<organism evidence="1 2">
    <name type="scientific">Sphingopyxis lindanitolerans</name>
    <dbReference type="NCBI Taxonomy" id="2054227"/>
    <lineage>
        <taxon>Bacteria</taxon>
        <taxon>Pseudomonadati</taxon>
        <taxon>Pseudomonadota</taxon>
        <taxon>Alphaproteobacteria</taxon>
        <taxon>Sphingomonadales</taxon>
        <taxon>Sphingomonadaceae</taxon>
        <taxon>Sphingopyxis</taxon>
    </lineage>
</organism>
<dbReference type="Proteomes" id="UP000238954">
    <property type="component" value="Chromosome"/>
</dbReference>
<proteinExistence type="predicted"/>
<dbReference type="CDD" id="cd06558">
    <property type="entry name" value="crotonase-like"/>
    <property type="match status" value="1"/>
</dbReference>
<dbReference type="GO" id="GO:0003824">
    <property type="term" value="F:catalytic activity"/>
    <property type="evidence" value="ECO:0007669"/>
    <property type="project" value="UniProtKB-ARBA"/>
</dbReference>
<name>A0A2S8B5Q2_9SPHN</name>
<dbReference type="AlphaFoldDB" id="A0A2S8B5Q2"/>
<reference evidence="2" key="1">
    <citation type="submission" date="2017-11" db="EMBL/GenBank/DDBJ databases">
        <title>The complete genome sequence of Sphingopyxis pomeranensis sp. nov. strain WS5A3p.</title>
        <authorList>
            <person name="Kaminski M.A."/>
        </authorList>
    </citation>
    <scope>NUCLEOTIDE SEQUENCE [LARGE SCALE GENOMIC DNA]</scope>
    <source>
        <strain evidence="2">WS5A3p</strain>
    </source>
</reference>
<comment type="caution">
    <text evidence="1">The sequence shown here is derived from an EMBL/GenBank/DDBJ whole genome shotgun (WGS) entry which is preliminary data.</text>
</comment>
<evidence type="ECO:0000313" key="1">
    <source>
        <dbReference type="EMBL" id="PQM27741.1"/>
    </source>
</evidence>
<dbReference type="InterPro" id="IPR029045">
    <property type="entry name" value="ClpP/crotonase-like_dom_sf"/>
</dbReference>
<gene>
    <name evidence="1" type="ORF">CVO77_04020</name>
</gene>
<dbReference type="Gene3D" id="3.90.226.10">
    <property type="entry name" value="2-enoyl-CoA Hydratase, Chain A, domain 1"/>
    <property type="match status" value="1"/>
</dbReference>
<protein>
    <recommendedName>
        <fullName evidence="3">Enoyl-CoA hydratase/isomerase family protein</fullName>
    </recommendedName>
</protein>
<dbReference type="InterPro" id="IPR001753">
    <property type="entry name" value="Enoyl-CoA_hydra/iso"/>
</dbReference>
<dbReference type="PANTHER" id="PTHR11941">
    <property type="entry name" value="ENOYL-COA HYDRATASE-RELATED"/>
    <property type="match status" value="1"/>
</dbReference>
<dbReference type="Pfam" id="PF00378">
    <property type="entry name" value="ECH_1"/>
    <property type="match status" value="1"/>
</dbReference>
<dbReference type="SUPFAM" id="SSF52096">
    <property type="entry name" value="ClpP/crotonase"/>
    <property type="match status" value="1"/>
</dbReference>
<sequence>MRPKLVSPDLTRSDMTQPPTIATLDLIGAEAASVLGDGPLRLCDASEPADDGAPWSIRVGIDREGRLPDADPATFDTLITTAVDAPAPWVTVAAPRLDGQLASVAETARRAPIACHIFARLLRLGETLPAEAALEMESLGYSTLLAGGEFARWRSGCAPGADHRTAPAPVRYARDGDAVRLTLASPENRNAMTAPMRDALFEALCSICDDPTGPAVTLDAEGPCFSTGGHLPEFGTAPDLALAHAIRTMRSAARLLIALGDRATVRVHGACIGSGIEIAAAAAHRVARRGSFVQLPELRMGLVPGAGGTVTLGRAIGRHRLMWLALGAFRLPATTAQTWGLFHRIES</sequence>
<dbReference type="GO" id="GO:0006635">
    <property type="term" value="P:fatty acid beta-oxidation"/>
    <property type="evidence" value="ECO:0007669"/>
    <property type="project" value="TreeGrafter"/>
</dbReference>
<evidence type="ECO:0008006" key="3">
    <source>
        <dbReference type="Google" id="ProtNLM"/>
    </source>
</evidence>
<accession>A0A2S8B5Q2</accession>
<evidence type="ECO:0000313" key="2">
    <source>
        <dbReference type="Proteomes" id="UP000238954"/>
    </source>
</evidence>
<dbReference type="PANTHER" id="PTHR11941:SF54">
    <property type="entry name" value="ENOYL-COA HYDRATASE, MITOCHONDRIAL"/>
    <property type="match status" value="1"/>
</dbReference>
<dbReference type="EMBL" id="PHFW01000002">
    <property type="protein sequence ID" value="PQM27741.1"/>
    <property type="molecule type" value="Genomic_DNA"/>
</dbReference>